<evidence type="ECO:0000313" key="4">
    <source>
        <dbReference type="Proteomes" id="UP000073434"/>
    </source>
</evidence>
<gene>
    <name evidence="3" type="ORF">ERS132385_01721</name>
</gene>
<dbReference type="InterPro" id="IPR050769">
    <property type="entry name" value="NAT_camello-type"/>
</dbReference>
<dbReference type="PROSITE" id="PS51186">
    <property type="entry name" value="GNAT"/>
    <property type="match status" value="1"/>
</dbReference>
<evidence type="ECO:0000313" key="3">
    <source>
        <dbReference type="EMBL" id="CYU82642.1"/>
    </source>
</evidence>
<dbReference type="Gene3D" id="3.40.630.30">
    <property type="match status" value="1"/>
</dbReference>
<dbReference type="RefSeq" id="WP_024398911.1">
    <property type="nucleotide sequence ID" value="NZ_CEEW01000078.1"/>
</dbReference>
<evidence type="ECO:0000256" key="1">
    <source>
        <dbReference type="ARBA" id="ARBA00022679"/>
    </source>
</evidence>
<evidence type="ECO:0000259" key="2">
    <source>
        <dbReference type="PROSITE" id="PS51186"/>
    </source>
</evidence>
<reference evidence="3 4" key="1">
    <citation type="submission" date="2016-02" db="EMBL/GenBank/DDBJ databases">
        <authorList>
            <consortium name="Pathogen Informatics"/>
        </authorList>
    </citation>
    <scope>NUCLEOTIDE SEQUENCE [LARGE SCALE GENOMIC DNA]</scope>
    <source>
        <strain evidence="3 4">LSS23</strain>
    </source>
</reference>
<dbReference type="InterPro" id="IPR016181">
    <property type="entry name" value="Acyl_CoA_acyltransferase"/>
</dbReference>
<dbReference type="PANTHER" id="PTHR13947">
    <property type="entry name" value="GNAT FAMILY N-ACETYLTRANSFERASE"/>
    <property type="match status" value="1"/>
</dbReference>
<dbReference type="InterPro" id="IPR000182">
    <property type="entry name" value="GNAT_dom"/>
</dbReference>
<dbReference type="Proteomes" id="UP000073434">
    <property type="component" value="Unassembled WGS sequence"/>
</dbReference>
<dbReference type="AlphaFoldDB" id="A0A0Z8FLI4"/>
<name>A0A0Z8FLI4_STRSU</name>
<accession>A0A0Z8FLI4</accession>
<organism evidence="3 4">
    <name type="scientific">Streptococcus suis</name>
    <dbReference type="NCBI Taxonomy" id="1307"/>
    <lineage>
        <taxon>Bacteria</taxon>
        <taxon>Bacillati</taxon>
        <taxon>Bacillota</taxon>
        <taxon>Bacilli</taxon>
        <taxon>Lactobacillales</taxon>
        <taxon>Streptococcaceae</taxon>
        <taxon>Streptococcus</taxon>
    </lineage>
</organism>
<dbReference type="SUPFAM" id="SSF55729">
    <property type="entry name" value="Acyl-CoA N-acyltransferases (Nat)"/>
    <property type="match status" value="1"/>
</dbReference>
<sequence length="160" mass="18703">MIKIIPFNPSYKKVVIEFILTIQQDEFGLSITLKDQPDLLDIASYYPNTFWLAFSDGKLVGCIGLVRLHHQNVALKKMFVHPKYRRYGVGKQLVSQFFDYCRKHAVNEVYLGTTDTFQAAQFFYKKLGFCEITQNELPADFPKLDVDNRFYCYQLHPSKN</sequence>
<dbReference type="Pfam" id="PF00583">
    <property type="entry name" value="Acetyltransf_1"/>
    <property type="match status" value="1"/>
</dbReference>
<protein>
    <submittedName>
        <fullName evidence="3">GNAT family acetyltransferase</fullName>
    </submittedName>
</protein>
<proteinExistence type="predicted"/>
<keyword evidence="1 3" id="KW-0808">Transferase</keyword>
<dbReference type="EMBL" id="FIFW01000020">
    <property type="protein sequence ID" value="CYU82642.1"/>
    <property type="molecule type" value="Genomic_DNA"/>
</dbReference>
<dbReference type="CDD" id="cd04301">
    <property type="entry name" value="NAT_SF"/>
    <property type="match status" value="1"/>
</dbReference>
<dbReference type="GO" id="GO:0008080">
    <property type="term" value="F:N-acetyltransferase activity"/>
    <property type="evidence" value="ECO:0007669"/>
    <property type="project" value="InterPro"/>
</dbReference>
<feature type="domain" description="N-acetyltransferase" evidence="2">
    <location>
        <begin position="2"/>
        <end position="153"/>
    </location>
</feature>
<dbReference type="PANTHER" id="PTHR13947:SF37">
    <property type="entry name" value="LD18367P"/>
    <property type="match status" value="1"/>
</dbReference>